<keyword evidence="3" id="KW-1185">Reference proteome</keyword>
<evidence type="ECO:0000259" key="1">
    <source>
        <dbReference type="PROSITE" id="PS51819"/>
    </source>
</evidence>
<dbReference type="PANTHER" id="PTHR21366">
    <property type="entry name" value="GLYOXALASE FAMILY PROTEIN"/>
    <property type="match status" value="1"/>
</dbReference>
<accession>A0A014P6K0</accession>
<dbReference type="InterPro" id="IPR004360">
    <property type="entry name" value="Glyas_Fos-R_dOase_dom"/>
</dbReference>
<dbReference type="AlphaFoldDB" id="A0A014P6K0"/>
<feature type="domain" description="VOC" evidence="1">
    <location>
        <begin position="2"/>
        <end position="127"/>
    </location>
</feature>
<gene>
    <name evidence="2" type="ORF">AX13_00685</name>
</gene>
<reference evidence="2 3" key="1">
    <citation type="submission" date="2014-01" db="EMBL/GenBank/DDBJ databases">
        <title>Interspecies Systems Biology Uncovers Metabolites Affecting C. elegans Gene Expression and Life History Traits.</title>
        <authorList>
            <person name="Watson E."/>
            <person name="Macneil L.T."/>
            <person name="Ritter A.D."/>
            <person name="Yilmaz L.S."/>
            <person name="Rosebrock A.P."/>
            <person name="Caudy A.A."/>
            <person name="Walhout A.J."/>
        </authorList>
    </citation>
    <scope>NUCLEOTIDE SEQUENCE [LARGE SCALE GENOMIC DNA]</scope>
    <source>
        <strain evidence="2 3">DA1877</strain>
    </source>
</reference>
<comment type="caution">
    <text evidence="2">The sequence shown here is derived from an EMBL/GenBank/DDBJ whole genome shotgun (WGS) entry which is preliminary data.</text>
</comment>
<dbReference type="EMBL" id="JBOK01000001">
    <property type="protein sequence ID" value="EXU81805.1"/>
    <property type="molecule type" value="Genomic_DNA"/>
</dbReference>
<dbReference type="Gene3D" id="3.10.180.10">
    <property type="entry name" value="2,3-Dihydroxybiphenyl 1,2-Dioxygenase, domain 1"/>
    <property type="match status" value="1"/>
</dbReference>
<proteinExistence type="predicted"/>
<dbReference type="CDD" id="cd07264">
    <property type="entry name" value="VOC_like"/>
    <property type="match status" value="1"/>
</dbReference>
<name>A0A014P6K0_9BURK</name>
<dbReference type="InterPro" id="IPR037523">
    <property type="entry name" value="VOC_core"/>
</dbReference>
<sequence length="130" mass="13549">MKLGYTIVYVPEVAASLQFFSGAFGFAVKFLHESGTYGELDTGATTLAFAAHALGEGNFPGGHVAASESVQPLGMEIGLVTEDVEQAYTRALQAGAVQLSAPTRKPWGQVVAYVRSPDGTLIELCTPIGG</sequence>
<dbReference type="SUPFAM" id="SSF54593">
    <property type="entry name" value="Glyoxalase/Bleomycin resistance protein/Dihydroxybiphenyl dioxygenase"/>
    <property type="match status" value="1"/>
</dbReference>
<dbReference type="Proteomes" id="UP000020766">
    <property type="component" value="Unassembled WGS sequence"/>
</dbReference>
<dbReference type="PROSITE" id="PS51819">
    <property type="entry name" value="VOC"/>
    <property type="match status" value="1"/>
</dbReference>
<evidence type="ECO:0000313" key="2">
    <source>
        <dbReference type="EMBL" id="EXU81805.1"/>
    </source>
</evidence>
<dbReference type="RefSeq" id="WP_043377891.1">
    <property type="nucleotide sequence ID" value="NZ_JBOK01000001.1"/>
</dbReference>
<dbReference type="STRING" id="225991.MA05_09820"/>
<protein>
    <submittedName>
        <fullName evidence="2">Glyoxalase</fullName>
    </submittedName>
</protein>
<organism evidence="2 3">
    <name type="scientific">Comamonas aquatica DA1877</name>
    <dbReference type="NCBI Taxonomy" id="1457173"/>
    <lineage>
        <taxon>Bacteria</taxon>
        <taxon>Pseudomonadati</taxon>
        <taxon>Pseudomonadota</taxon>
        <taxon>Betaproteobacteria</taxon>
        <taxon>Burkholderiales</taxon>
        <taxon>Comamonadaceae</taxon>
        <taxon>Comamonas</taxon>
    </lineage>
</organism>
<dbReference type="PANTHER" id="PTHR21366:SF22">
    <property type="entry name" value="VOC DOMAIN-CONTAINING PROTEIN"/>
    <property type="match status" value="1"/>
</dbReference>
<dbReference type="InterPro" id="IPR050383">
    <property type="entry name" value="GlyoxalaseI/FosfomycinResist"/>
</dbReference>
<dbReference type="Pfam" id="PF00903">
    <property type="entry name" value="Glyoxalase"/>
    <property type="match status" value="1"/>
</dbReference>
<dbReference type="InterPro" id="IPR029068">
    <property type="entry name" value="Glyas_Bleomycin-R_OHBP_Dase"/>
</dbReference>
<dbReference type="PATRIC" id="fig|1457173.3.peg.140"/>
<evidence type="ECO:0000313" key="3">
    <source>
        <dbReference type="Proteomes" id="UP000020766"/>
    </source>
</evidence>